<keyword evidence="2" id="KW-1185">Reference proteome</keyword>
<comment type="caution">
    <text evidence="1">The sequence shown here is derived from an EMBL/GenBank/DDBJ whole genome shotgun (WGS) entry which is preliminary data.</text>
</comment>
<evidence type="ECO:0000313" key="1">
    <source>
        <dbReference type="EMBL" id="CCI10244.1"/>
    </source>
</evidence>
<organism evidence="1 2">
    <name type="scientific">Albugo candida</name>
    <dbReference type="NCBI Taxonomy" id="65357"/>
    <lineage>
        <taxon>Eukaryota</taxon>
        <taxon>Sar</taxon>
        <taxon>Stramenopiles</taxon>
        <taxon>Oomycota</taxon>
        <taxon>Peronosporomycetes</taxon>
        <taxon>Albuginales</taxon>
        <taxon>Albuginaceae</taxon>
        <taxon>Albugo</taxon>
    </lineage>
</organism>
<dbReference type="EMBL" id="CAIX01000160">
    <property type="protein sequence ID" value="CCI10244.1"/>
    <property type="molecule type" value="Genomic_DNA"/>
</dbReference>
<gene>
    <name evidence="1" type="ORF">BN9_082630</name>
</gene>
<accession>A0A024FUA0</accession>
<dbReference type="InterPro" id="IPR021109">
    <property type="entry name" value="Peptidase_aspartic_dom_sf"/>
</dbReference>
<dbReference type="InParanoid" id="A0A024FUA0"/>
<dbReference type="AlphaFoldDB" id="A0A024FUA0"/>
<sequence length="378" mass="42813">MRDSFLLICALQILQKLDVIYAGINVKLEVLPFSEKYEGESVLVLHATTAGDNRWILEITSFDAEQSDFSQLPIYFDSVHQYPNEDHPMYKEAQESRLMKNGIRKSARRKFKSVFQRHKNNGYEILPKTCTRTVLFTIDIIKAILDSKGNGNKILTFTWKKSEQPALYAETLATGKIPSWMELEHYTQTPSFHTMDENNKANCMIGPIFPTATYSIGNVNGLTGEGEPPASRVEYPIRGLQTLCFEFAKVISEVPPDIYETMEAHLSMLMGPKGSYACDDKDLELMPSIKFGSALSRQEYEFTSQEYMVKMPAKEGEPETSRGNCYMAIVASNAPGEWVLGATFVNRYTLEIANLNRRGEKIIRAYVFTPHQTSQPGF</sequence>
<proteinExistence type="predicted"/>
<evidence type="ECO:0000313" key="2">
    <source>
        <dbReference type="Proteomes" id="UP000053237"/>
    </source>
</evidence>
<protein>
    <submittedName>
        <fullName evidence="1">Uncharacterized protein</fullName>
    </submittedName>
</protein>
<dbReference type="Proteomes" id="UP000053237">
    <property type="component" value="Unassembled WGS sequence"/>
</dbReference>
<name>A0A024FUA0_9STRA</name>
<dbReference type="Gene3D" id="2.40.70.10">
    <property type="entry name" value="Acid Proteases"/>
    <property type="match status" value="1"/>
</dbReference>
<reference evidence="1 2" key="1">
    <citation type="submission" date="2012-05" db="EMBL/GenBank/DDBJ databases">
        <title>Recombination and specialization in a pathogen metapopulation.</title>
        <authorList>
            <person name="Gardiner A."/>
            <person name="Kemen E."/>
            <person name="Schultz-Larsen T."/>
            <person name="MacLean D."/>
            <person name="Van Oosterhout C."/>
            <person name="Jones J.D.G."/>
        </authorList>
    </citation>
    <scope>NUCLEOTIDE SEQUENCE [LARGE SCALE GENOMIC DNA]</scope>
    <source>
        <strain evidence="1 2">Ac Nc2</strain>
    </source>
</reference>